<dbReference type="GO" id="GO:1904680">
    <property type="term" value="F:peptide transmembrane transporter activity"/>
    <property type="evidence" value="ECO:0007669"/>
    <property type="project" value="TreeGrafter"/>
</dbReference>
<gene>
    <name evidence="5" type="ORF">SAMN05444279_12069</name>
</gene>
<comment type="similarity">
    <text evidence="2">Belongs to the bacterial solute-binding protein 5 family.</text>
</comment>
<accession>A0A1M4ZLI4</accession>
<dbReference type="Proteomes" id="UP000325134">
    <property type="component" value="Unassembled WGS sequence"/>
</dbReference>
<dbReference type="GO" id="GO:0030288">
    <property type="term" value="C:outer membrane-bounded periplasmic space"/>
    <property type="evidence" value="ECO:0007669"/>
    <property type="project" value="TreeGrafter"/>
</dbReference>
<protein>
    <submittedName>
        <fullName evidence="5">Extracellular solute-binding protein, family 5 Middle</fullName>
    </submittedName>
</protein>
<proteinExistence type="inferred from homology"/>
<comment type="subcellular location">
    <subcellularLocation>
        <location evidence="1">Periplasm</location>
    </subcellularLocation>
</comment>
<dbReference type="AlphaFoldDB" id="A0A1M4ZLI4"/>
<keyword evidence="3" id="KW-0732">Signal</keyword>
<dbReference type="InterPro" id="IPR039424">
    <property type="entry name" value="SBP_5"/>
</dbReference>
<evidence type="ECO:0000256" key="3">
    <source>
        <dbReference type="ARBA" id="ARBA00022729"/>
    </source>
</evidence>
<dbReference type="PANTHER" id="PTHR30290:SF38">
    <property type="entry name" value="D,D-DIPEPTIDE-BINDING PERIPLASMIC PROTEIN DDPA-RELATED"/>
    <property type="match status" value="1"/>
</dbReference>
<evidence type="ECO:0000313" key="5">
    <source>
        <dbReference type="EMBL" id="SHF18815.1"/>
    </source>
</evidence>
<name>A0A1M4ZLI4_9RHOB</name>
<dbReference type="Pfam" id="PF00496">
    <property type="entry name" value="SBP_bac_5"/>
    <property type="match status" value="1"/>
</dbReference>
<dbReference type="GO" id="GO:0042938">
    <property type="term" value="P:dipeptide transport"/>
    <property type="evidence" value="ECO:0007669"/>
    <property type="project" value="TreeGrafter"/>
</dbReference>
<organism evidence="5 6">
    <name type="scientific">Ruegeria intermedia</name>
    <dbReference type="NCBI Taxonomy" id="996115"/>
    <lineage>
        <taxon>Bacteria</taxon>
        <taxon>Pseudomonadati</taxon>
        <taxon>Pseudomonadota</taxon>
        <taxon>Alphaproteobacteria</taxon>
        <taxon>Rhodobacterales</taxon>
        <taxon>Roseobacteraceae</taxon>
        <taxon>Ruegeria</taxon>
    </lineage>
</organism>
<dbReference type="InterPro" id="IPR000914">
    <property type="entry name" value="SBP_5_dom"/>
</dbReference>
<dbReference type="EMBL" id="FQVK01000020">
    <property type="protein sequence ID" value="SHF18815.1"/>
    <property type="molecule type" value="Genomic_DNA"/>
</dbReference>
<reference evidence="5 6" key="1">
    <citation type="submission" date="2016-11" db="EMBL/GenBank/DDBJ databases">
        <authorList>
            <person name="Varghese N."/>
            <person name="Submissions S."/>
        </authorList>
    </citation>
    <scope>NUCLEOTIDE SEQUENCE [LARGE SCALE GENOMIC DNA]</scope>
    <source>
        <strain evidence="5 6">DSM 29341</strain>
    </source>
</reference>
<dbReference type="Gene3D" id="3.10.105.10">
    <property type="entry name" value="Dipeptide-binding Protein, Domain 3"/>
    <property type="match status" value="1"/>
</dbReference>
<dbReference type="SUPFAM" id="SSF53850">
    <property type="entry name" value="Periplasmic binding protein-like II"/>
    <property type="match status" value="1"/>
</dbReference>
<evidence type="ECO:0000259" key="4">
    <source>
        <dbReference type="Pfam" id="PF00496"/>
    </source>
</evidence>
<evidence type="ECO:0000256" key="1">
    <source>
        <dbReference type="ARBA" id="ARBA00004418"/>
    </source>
</evidence>
<evidence type="ECO:0000256" key="2">
    <source>
        <dbReference type="ARBA" id="ARBA00005695"/>
    </source>
</evidence>
<feature type="domain" description="Solute-binding protein family 5" evidence="4">
    <location>
        <begin position="2"/>
        <end position="71"/>
    </location>
</feature>
<evidence type="ECO:0000313" key="6">
    <source>
        <dbReference type="Proteomes" id="UP000325134"/>
    </source>
</evidence>
<keyword evidence="6" id="KW-1185">Reference proteome</keyword>
<dbReference type="PANTHER" id="PTHR30290">
    <property type="entry name" value="PERIPLASMIC BINDING COMPONENT OF ABC TRANSPORTER"/>
    <property type="match status" value="1"/>
</dbReference>
<sequence>MPTFDNPKVRKALNMAIDKQAIIDVVFQGSGQIAKNPIPPTMWSYNDAIQDDPYDPQAAKAALEAEGVSDLSMKIWAMPVQRP</sequence>